<proteinExistence type="predicted"/>
<organism evidence="3 4">
    <name type="scientific">Meloidogyne graminicola</name>
    <dbReference type="NCBI Taxonomy" id="189291"/>
    <lineage>
        <taxon>Eukaryota</taxon>
        <taxon>Metazoa</taxon>
        <taxon>Ecdysozoa</taxon>
        <taxon>Nematoda</taxon>
        <taxon>Chromadorea</taxon>
        <taxon>Rhabditida</taxon>
        <taxon>Tylenchina</taxon>
        <taxon>Tylenchomorpha</taxon>
        <taxon>Tylenchoidea</taxon>
        <taxon>Meloidogynidae</taxon>
        <taxon>Meloidogyninae</taxon>
        <taxon>Meloidogyne</taxon>
    </lineage>
</organism>
<evidence type="ECO:0000256" key="1">
    <source>
        <dbReference type="SAM" id="MobiDB-lite"/>
    </source>
</evidence>
<feature type="signal peptide" evidence="2">
    <location>
        <begin position="1"/>
        <end position="22"/>
    </location>
</feature>
<keyword evidence="4" id="KW-1185">Reference proteome</keyword>
<reference evidence="3" key="1">
    <citation type="journal article" date="2020" name="Ecol. Evol.">
        <title>Genome structure and content of the rice root-knot nematode (Meloidogyne graminicola).</title>
        <authorList>
            <person name="Phan N.T."/>
            <person name="Danchin E.G.J."/>
            <person name="Klopp C."/>
            <person name="Perfus-Barbeoch L."/>
            <person name="Kozlowski D.K."/>
            <person name="Koutsovoulos G.D."/>
            <person name="Lopez-Roques C."/>
            <person name="Bouchez O."/>
            <person name="Zahm M."/>
            <person name="Besnard G."/>
            <person name="Bellafiore S."/>
        </authorList>
    </citation>
    <scope>NUCLEOTIDE SEQUENCE</scope>
    <source>
        <strain evidence="3">VN-18</strain>
    </source>
</reference>
<feature type="compositionally biased region" description="Pro residues" evidence="1">
    <location>
        <begin position="66"/>
        <end position="76"/>
    </location>
</feature>
<evidence type="ECO:0000313" key="3">
    <source>
        <dbReference type="EMBL" id="KAF7636368.1"/>
    </source>
</evidence>
<name>A0A8S9ZSA8_9BILA</name>
<protein>
    <submittedName>
        <fullName evidence="3">Uncharacterized protein</fullName>
    </submittedName>
</protein>
<accession>A0A8S9ZSA8</accession>
<feature type="chain" id="PRO_5035844826" evidence="2">
    <location>
        <begin position="23"/>
        <end position="85"/>
    </location>
</feature>
<dbReference type="Proteomes" id="UP000605970">
    <property type="component" value="Unassembled WGS sequence"/>
</dbReference>
<keyword evidence="2" id="KW-0732">Signal</keyword>
<dbReference type="AlphaFoldDB" id="A0A8S9ZSA8"/>
<evidence type="ECO:0000313" key="4">
    <source>
        <dbReference type="Proteomes" id="UP000605970"/>
    </source>
</evidence>
<gene>
    <name evidence="3" type="ORF">Mgra_00004150</name>
</gene>
<evidence type="ECO:0000256" key="2">
    <source>
        <dbReference type="SAM" id="SignalP"/>
    </source>
</evidence>
<sequence length="85" mass="9477">MKLLSIILLLFIALFILNNVEGLDKRCCNTIRVKGKPKRICKDCAIWERCQDFGGAGGKKCVRLPNVPPKPPPAKPPHGKKIKKN</sequence>
<comment type="caution">
    <text evidence="3">The sequence shown here is derived from an EMBL/GenBank/DDBJ whole genome shotgun (WGS) entry which is preliminary data.</text>
</comment>
<feature type="region of interest" description="Disordered" evidence="1">
    <location>
        <begin position="65"/>
        <end position="85"/>
    </location>
</feature>
<dbReference type="EMBL" id="JABEBT010000030">
    <property type="protein sequence ID" value="KAF7636368.1"/>
    <property type="molecule type" value="Genomic_DNA"/>
</dbReference>